<dbReference type="RefSeq" id="WP_154460678.1">
    <property type="nucleotide sequence ID" value="NZ_VUMM01000016.1"/>
</dbReference>
<organism evidence="3 4">
    <name type="scientific">Floccifex porci</name>
    <dbReference type="NCBI Taxonomy" id="2606629"/>
    <lineage>
        <taxon>Bacteria</taxon>
        <taxon>Bacillati</taxon>
        <taxon>Bacillota</taxon>
        <taxon>Erysipelotrichia</taxon>
        <taxon>Erysipelotrichales</taxon>
        <taxon>Erysipelotrichaceae</taxon>
        <taxon>Floccifex</taxon>
    </lineage>
</organism>
<reference evidence="3 4" key="1">
    <citation type="submission" date="2019-08" db="EMBL/GenBank/DDBJ databases">
        <title>In-depth cultivation of the pig gut microbiome towards novel bacterial diversity and tailored functional studies.</title>
        <authorList>
            <person name="Wylensek D."/>
            <person name="Hitch T.C.A."/>
            <person name="Clavel T."/>
        </authorList>
    </citation>
    <scope>NUCLEOTIDE SEQUENCE [LARGE SCALE GENOMIC DNA]</scope>
    <source>
        <strain evidence="3 4">LKV-178-WT-2G</strain>
    </source>
</reference>
<keyword evidence="4" id="KW-1185">Reference proteome</keyword>
<dbReference type="EMBL" id="VUMM01000016">
    <property type="protein sequence ID" value="MSS01940.1"/>
    <property type="molecule type" value="Genomic_DNA"/>
</dbReference>
<dbReference type="PANTHER" id="PTHR43796:SF2">
    <property type="entry name" value="CARBOXYNORSPERMIDINE SYNTHASE"/>
    <property type="match status" value="1"/>
</dbReference>
<evidence type="ECO:0008006" key="5">
    <source>
        <dbReference type="Google" id="ProtNLM"/>
    </source>
</evidence>
<comment type="caution">
    <text evidence="3">The sequence shown here is derived from an EMBL/GenBank/DDBJ whole genome shotgun (WGS) entry which is preliminary data.</text>
</comment>
<dbReference type="InterPro" id="IPR032095">
    <property type="entry name" value="Sacchrp_dh-like_C"/>
</dbReference>
<dbReference type="Proteomes" id="UP000470082">
    <property type="component" value="Unassembled WGS sequence"/>
</dbReference>
<evidence type="ECO:0000313" key="4">
    <source>
        <dbReference type="Proteomes" id="UP000470082"/>
    </source>
</evidence>
<proteinExistence type="predicted"/>
<dbReference type="AlphaFoldDB" id="A0A7X2T3Z0"/>
<dbReference type="Gene3D" id="3.30.360.10">
    <property type="entry name" value="Dihydrodipicolinate Reductase, domain 2"/>
    <property type="match status" value="1"/>
</dbReference>
<sequence>MRMMLVGTGAVGQCIVELLLKRDPEKEWFTYCLLSDVNVNHAKDVWKTINDARLQFGYVDATQKEMVKEEIQKHHIDFVMDASSPFCANVIFDAAYECHCDYANMGTFSIPKEKPEYGMGIENSYELVMTKYNFDADEKWKQQGNCALICLGIDPGTVNVFAKYLCEYEFDTVEELHVKDGNNLKIKGHEDELIFGFNVWTVLDEVMNPNVEYDKSKGGFIVDKPFSGKETFDMPEIGMNTLVKVEHEEVVTMVKYLSEYGLKKCSFKISLDEDLINALQVLDKLHLNKIQPVQVKGVQVIPRDVIASCACQPDTIKDEMEGSMCVGVLAKGIKNGKEKQCMMYQCFSNEEAMNQFGLQAVVAQTGFSAALAIELYAKGIYRKPGVNSLEAFDPIPFLKLMEETNFIYKIKQY</sequence>
<accession>A0A7X2T3Z0</accession>
<evidence type="ECO:0000259" key="1">
    <source>
        <dbReference type="Pfam" id="PF03435"/>
    </source>
</evidence>
<evidence type="ECO:0000313" key="3">
    <source>
        <dbReference type="EMBL" id="MSS01940.1"/>
    </source>
</evidence>
<dbReference type="Pfam" id="PF16653">
    <property type="entry name" value="Sacchrp_dh_C"/>
    <property type="match status" value="1"/>
</dbReference>
<evidence type="ECO:0000259" key="2">
    <source>
        <dbReference type="Pfam" id="PF16653"/>
    </source>
</evidence>
<feature type="domain" description="Saccharopine dehydrogenase NADP binding" evidence="1">
    <location>
        <begin position="4"/>
        <end position="120"/>
    </location>
</feature>
<dbReference type="Gene3D" id="3.40.50.720">
    <property type="entry name" value="NAD(P)-binding Rossmann-like Domain"/>
    <property type="match status" value="1"/>
</dbReference>
<gene>
    <name evidence="3" type="ORF">FYJ50_07520</name>
</gene>
<protein>
    <recommendedName>
        <fullName evidence="5">Saccharopine dehydrogenase</fullName>
    </recommendedName>
</protein>
<dbReference type="InterPro" id="IPR005097">
    <property type="entry name" value="Sacchrp_dh_NADP-bd"/>
</dbReference>
<feature type="domain" description="Saccharopine dehydrogenase-like C-terminal" evidence="2">
    <location>
        <begin position="152"/>
        <end position="403"/>
    </location>
</feature>
<dbReference type="Pfam" id="PF03435">
    <property type="entry name" value="Sacchrp_dh_NADP"/>
    <property type="match status" value="1"/>
</dbReference>
<dbReference type="PANTHER" id="PTHR43796">
    <property type="entry name" value="CARBOXYNORSPERMIDINE SYNTHASE"/>
    <property type="match status" value="1"/>
</dbReference>
<name>A0A7X2T3Z0_9FIRM</name>